<feature type="chain" id="PRO_5019802501" evidence="1">
    <location>
        <begin position="28"/>
        <end position="297"/>
    </location>
</feature>
<feature type="signal peptide" evidence="1">
    <location>
        <begin position="1"/>
        <end position="27"/>
    </location>
</feature>
<reference evidence="2 3" key="1">
    <citation type="submission" date="2018-10" db="EMBL/GenBank/DDBJ databases">
        <title>Genomic Encyclopedia of Archaeal and Bacterial Type Strains, Phase II (KMG-II): from individual species to whole genera.</title>
        <authorList>
            <person name="Goeker M."/>
        </authorList>
    </citation>
    <scope>NUCLEOTIDE SEQUENCE [LARGE SCALE GENOMIC DNA]</scope>
    <source>
        <strain evidence="2 3">DSM 18602</strain>
    </source>
</reference>
<dbReference type="EMBL" id="RBKU01000001">
    <property type="protein sequence ID" value="RKR84447.1"/>
    <property type="molecule type" value="Genomic_DNA"/>
</dbReference>
<keyword evidence="3" id="KW-1185">Reference proteome</keyword>
<name>A0A495J6E4_9SPHI</name>
<dbReference type="AlphaFoldDB" id="A0A495J6E4"/>
<dbReference type="InterPro" id="IPR019861">
    <property type="entry name" value="PorP/SprF_Bacteroidetes"/>
</dbReference>
<dbReference type="Pfam" id="PF11751">
    <property type="entry name" value="PorP_SprF"/>
    <property type="match status" value="1"/>
</dbReference>
<keyword evidence="1" id="KW-0732">Signal</keyword>
<accession>A0A495J6E4</accession>
<protein>
    <submittedName>
        <fullName evidence="2">Type IX secretion system PorP/SprF family membrane protein</fullName>
    </submittedName>
</protein>
<evidence type="ECO:0000313" key="2">
    <source>
        <dbReference type="EMBL" id="RKR84447.1"/>
    </source>
</evidence>
<dbReference type="OrthoDB" id="891773at2"/>
<sequence>MRSNTYYKLTAALFIGLLTCGVTTVKAQVSPLSSQYYQNQYLFNPAMAGLNSGFNVNVDYRKQQLGVNGSQNSQAASAEYQMDKVGLGVNLTNQLSGVFRQTRAMVTYAYHLPLSGDNQKLNFGLSAGVVDNHLNIDQVFGDQSDPTLANYNSKGTSFDGDFGVAYTSDKLTVQGALPNLRYLFKDNGSLQEREVFFTAVSYKFFDPANVSVEPKAAYRQVKGYDNIFDAGANVAFNNEQFSLQGFYHTSKSATFGVGYSFAAYSILGFYTTNTSSLNSYSSGDFEISLKINLSKLK</sequence>
<comment type="caution">
    <text evidence="2">The sequence shown here is derived from an EMBL/GenBank/DDBJ whole genome shotgun (WGS) entry which is preliminary data.</text>
</comment>
<evidence type="ECO:0000256" key="1">
    <source>
        <dbReference type="SAM" id="SignalP"/>
    </source>
</evidence>
<dbReference type="Proteomes" id="UP000268007">
    <property type="component" value="Unassembled WGS sequence"/>
</dbReference>
<evidence type="ECO:0000313" key="3">
    <source>
        <dbReference type="Proteomes" id="UP000268007"/>
    </source>
</evidence>
<dbReference type="RefSeq" id="WP_121200079.1">
    <property type="nucleotide sequence ID" value="NZ_RBKU01000001.1"/>
</dbReference>
<proteinExistence type="predicted"/>
<organism evidence="2 3">
    <name type="scientific">Mucilaginibacter gracilis</name>
    <dbReference type="NCBI Taxonomy" id="423350"/>
    <lineage>
        <taxon>Bacteria</taxon>
        <taxon>Pseudomonadati</taxon>
        <taxon>Bacteroidota</taxon>
        <taxon>Sphingobacteriia</taxon>
        <taxon>Sphingobacteriales</taxon>
        <taxon>Sphingobacteriaceae</taxon>
        <taxon>Mucilaginibacter</taxon>
    </lineage>
</organism>
<gene>
    <name evidence="2" type="ORF">BDD43_4684</name>
</gene>
<dbReference type="NCBIfam" id="TIGR03519">
    <property type="entry name" value="T9SS_PorP_fam"/>
    <property type="match status" value="1"/>
</dbReference>